<protein>
    <submittedName>
        <fullName evidence="1">Uncharacterized protein</fullName>
    </submittedName>
</protein>
<name>A0A5B7GTH8_PORTR</name>
<organism evidence="1 2">
    <name type="scientific">Portunus trituberculatus</name>
    <name type="common">Swimming crab</name>
    <name type="synonym">Neptunus trituberculatus</name>
    <dbReference type="NCBI Taxonomy" id="210409"/>
    <lineage>
        <taxon>Eukaryota</taxon>
        <taxon>Metazoa</taxon>
        <taxon>Ecdysozoa</taxon>
        <taxon>Arthropoda</taxon>
        <taxon>Crustacea</taxon>
        <taxon>Multicrustacea</taxon>
        <taxon>Malacostraca</taxon>
        <taxon>Eumalacostraca</taxon>
        <taxon>Eucarida</taxon>
        <taxon>Decapoda</taxon>
        <taxon>Pleocyemata</taxon>
        <taxon>Brachyura</taxon>
        <taxon>Eubrachyura</taxon>
        <taxon>Portunoidea</taxon>
        <taxon>Portunidae</taxon>
        <taxon>Portuninae</taxon>
        <taxon>Portunus</taxon>
    </lineage>
</organism>
<evidence type="ECO:0000313" key="2">
    <source>
        <dbReference type="Proteomes" id="UP000324222"/>
    </source>
</evidence>
<gene>
    <name evidence="1" type="ORF">E2C01_054543</name>
</gene>
<reference evidence="1 2" key="1">
    <citation type="submission" date="2019-05" db="EMBL/GenBank/DDBJ databases">
        <title>Another draft genome of Portunus trituberculatus and its Hox gene families provides insights of decapod evolution.</title>
        <authorList>
            <person name="Jeong J.-H."/>
            <person name="Song I."/>
            <person name="Kim S."/>
            <person name="Choi T."/>
            <person name="Kim D."/>
            <person name="Ryu S."/>
            <person name="Kim W."/>
        </authorList>
    </citation>
    <scope>NUCLEOTIDE SEQUENCE [LARGE SCALE GENOMIC DNA]</scope>
    <source>
        <tissue evidence="1">Muscle</tissue>
    </source>
</reference>
<evidence type="ECO:0000313" key="1">
    <source>
        <dbReference type="EMBL" id="MPC60497.1"/>
    </source>
</evidence>
<dbReference type="AlphaFoldDB" id="A0A5B7GTH8"/>
<keyword evidence="2" id="KW-1185">Reference proteome</keyword>
<comment type="caution">
    <text evidence="1">The sequence shown here is derived from an EMBL/GenBank/DDBJ whole genome shotgun (WGS) entry which is preliminary data.</text>
</comment>
<dbReference type="EMBL" id="VSRR010017591">
    <property type="protein sequence ID" value="MPC60497.1"/>
    <property type="molecule type" value="Genomic_DNA"/>
</dbReference>
<dbReference type="Proteomes" id="UP000324222">
    <property type="component" value="Unassembled WGS sequence"/>
</dbReference>
<sequence>MLPYQMTRPNLPSPKHKLNATDLTAGHLTSLHAALLHTVTLNVRVVGDRVESKAFRLINFPPLFHRRNVVLANFYSYFHANCSTDLANCMPLLLLRPLCTRLSSSSHTYSVQLFKSNARVNQYSESFITFSGKLRGTPCLCLYFQLLMT</sequence>
<proteinExistence type="predicted"/>
<accession>A0A5B7GTH8</accession>